<dbReference type="InterPro" id="IPR021273">
    <property type="entry name" value="DUF2852"/>
</dbReference>
<name>A0A366FGK6_9HYPH</name>
<dbReference type="Pfam" id="PF11014">
    <property type="entry name" value="DUF2852"/>
    <property type="match status" value="1"/>
</dbReference>
<keyword evidence="1" id="KW-0472">Membrane</keyword>
<keyword evidence="1" id="KW-0812">Transmembrane</keyword>
<reference evidence="2 3" key="1">
    <citation type="submission" date="2018-06" db="EMBL/GenBank/DDBJ databases">
        <title>Genomic Encyclopedia of Type Strains, Phase IV (KMG-IV): sequencing the most valuable type-strain genomes for metagenomic binning, comparative biology and taxonomic classification.</title>
        <authorList>
            <person name="Goeker M."/>
        </authorList>
    </citation>
    <scope>NUCLEOTIDE SEQUENCE [LARGE SCALE GENOMIC DNA]</scope>
    <source>
        <strain evidence="2 3">DSM 24875</strain>
    </source>
</reference>
<keyword evidence="3" id="KW-1185">Reference proteome</keyword>
<protein>
    <submittedName>
        <fullName evidence="2">Uncharacterized protein DUF2852</fullName>
    </submittedName>
</protein>
<feature type="transmembrane region" description="Helical" evidence="1">
    <location>
        <begin position="38"/>
        <end position="61"/>
    </location>
</feature>
<evidence type="ECO:0000256" key="1">
    <source>
        <dbReference type="SAM" id="Phobius"/>
    </source>
</evidence>
<dbReference type="OrthoDB" id="9806878at2"/>
<dbReference type="Proteomes" id="UP000253529">
    <property type="component" value="Unassembled WGS sequence"/>
</dbReference>
<dbReference type="AlphaFoldDB" id="A0A366FGK6"/>
<gene>
    <name evidence="2" type="ORF">DFR50_11174</name>
</gene>
<dbReference type="RefSeq" id="WP_113889366.1">
    <property type="nucleotide sequence ID" value="NZ_QNRK01000011.1"/>
</dbReference>
<accession>A0A366FGK6</accession>
<comment type="caution">
    <text evidence="2">The sequence shown here is derived from an EMBL/GenBank/DDBJ whole genome shotgun (WGS) entry which is preliminary data.</text>
</comment>
<evidence type="ECO:0000313" key="2">
    <source>
        <dbReference type="EMBL" id="RBP13812.1"/>
    </source>
</evidence>
<keyword evidence="1" id="KW-1133">Transmembrane helix</keyword>
<sequence length="142" mass="16521">MSDTFEGPRPRWPGPLPHDFDPWRWGERRHGPPLPVKILAVAVAFWLFHPLGVALLVYFLWRAARGRGCGFHADRFGTRAHVRRSSGNTAFEERRRETLKALDEEAEAFEAFEKRRREAQDREAFERFVAERNAPKGDEPPK</sequence>
<organism evidence="2 3">
    <name type="scientific">Roseiarcus fermentans</name>
    <dbReference type="NCBI Taxonomy" id="1473586"/>
    <lineage>
        <taxon>Bacteria</taxon>
        <taxon>Pseudomonadati</taxon>
        <taxon>Pseudomonadota</taxon>
        <taxon>Alphaproteobacteria</taxon>
        <taxon>Hyphomicrobiales</taxon>
        <taxon>Roseiarcaceae</taxon>
        <taxon>Roseiarcus</taxon>
    </lineage>
</organism>
<evidence type="ECO:0000313" key="3">
    <source>
        <dbReference type="Proteomes" id="UP000253529"/>
    </source>
</evidence>
<proteinExistence type="predicted"/>
<dbReference type="EMBL" id="QNRK01000011">
    <property type="protein sequence ID" value="RBP13812.1"/>
    <property type="molecule type" value="Genomic_DNA"/>
</dbReference>